<dbReference type="InterPro" id="IPR050115">
    <property type="entry name" value="Proteasome_alpha"/>
</dbReference>
<keyword evidence="1 2" id="KW-0647">Proteasome</keyword>
<dbReference type="Gene3D" id="3.60.20.10">
    <property type="entry name" value="Glutamine Phosphoribosylpyrophosphate, subunit 1, domain 1"/>
    <property type="match status" value="1"/>
</dbReference>
<keyword evidence="3" id="KW-1185">Reference proteome</keyword>
<reference evidence="2 3" key="1">
    <citation type="submission" date="2024-04" db="EMBL/GenBank/DDBJ databases">
        <title>Genome assembly C_amara_ONT_v2.</title>
        <authorList>
            <person name="Yant L."/>
            <person name="Moore C."/>
            <person name="Slenker M."/>
        </authorList>
    </citation>
    <scope>NUCLEOTIDE SEQUENCE [LARGE SCALE GENOMIC DNA]</scope>
    <source>
        <tissue evidence="2">Leaf</tissue>
    </source>
</reference>
<comment type="caution">
    <text evidence="2">The sequence shown here is derived from an EMBL/GenBank/DDBJ whole genome shotgun (WGS) entry which is preliminary data.</text>
</comment>
<dbReference type="Pfam" id="PF00227">
    <property type="entry name" value="Proteasome"/>
    <property type="match status" value="1"/>
</dbReference>
<name>A0ABD1BQK5_CARAN</name>
<proteinExistence type="predicted"/>
<accession>A0ABD1BQK5</accession>
<evidence type="ECO:0000313" key="2">
    <source>
        <dbReference type="EMBL" id="KAL1219449.1"/>
    </source>
</evidence>
<organism evidence="2 3">
    <name type="scientific">Cardamine amara subsp. amara</name>
    <dbReference type="NCBI Taxonomy" id="228776"/>
    <lineage>
        <taxon>Eukaryota</taxon>
        <taxon>Viridiplantae</taxon>
        <taxon>Streptophyta</taxon>
        <taxon>Embryophyta</taxon>
        <taxon>Tracheophyta</taxon>
        <taxon>Spermatophyta</taxon>
        <taxon>Magnoliopsida</taxon>
        <taxon>eudicotyledons</taxon>
        <taxon>Gunneridae</taxon>
        <taxon>Pentapetalae</taxon>
        <taxon>rosids</taxon>
        <taxon>malvids</taxon>
        <taxon>Brassicales</taxon>
        <taxon>Brassicaceae</taxon>
        <taxon>Cardamineae</taxon>
        <taxon>Cardamine</taxon>
    </lineage>
</organism>
<dbReference type="GO" id="GO:0000502">
    <property type="term" value="C:proteasome complex"/>
    <property type="evidence" value="ECO:0007669"/>
    <property type="project" value="UniProtKB-KW"/>
</dbReference>
<dbReference type="InterPro" id="IPR001353">
    <property type="entry name" value="Proteasome_sua/b"/>
</dbReference>
<dbReference type="EMBL" id="JBANAX010000182">
    <property type="protein sequence ID" value="KAL1219449.1"/>
    <property type="molecule type" value="Genomic_DNA"/>
</dbReference>
<dbReference type="PANTHER" id="PTHR11599">
    <property type="entry name" value="PROTEASOME SUBUNIT ALPHA/BETA"/>
    <property type="match status" value="1"/>
</dbReference>
<dbReference type="SUPFAM" id="SSF56235">
    <property type="entry name" value="N-terminal nucleophile aminohydrolases (Ntn hydrolases)"/>
    <property type="match status" value="1"/>
</dbReference>
<dbReference type="AlphaFoldDB" id="A0ABD1BQK5"/>
<dbReference type="InterPro" id="IPR029055">
    <property type="entry name" value="Ntn_hydrolases_N"/>
</dbReference>
<sequence length="121" mass="13541">MRGQIADARTLVEHARVETQNHRFSYGEPVTVESTTHALCDLALWFGEGGENSMSRPFGVSLLIAGLAEYGPSRTKPIRCYSFSFGVYDLKLVCYNVKQVNLVQLLQRSIRNILAMQCKGN</sequence>
<gene>
    <name evidence="2" type="ORF">V5N11_015489</name>
</gene>
<protein>
    <submittedName>
        <fullName evidence="2">Proteasome subunit alpha type-5</fullName>
    </submittedName>
</protein>
<evidence type="ECO:0000256" key="1">
    <source>
        <dbReference type="ARBA" id="ARBA00022942"/>
    </source>
</evidence>
<dbReference type="Proteomes" id="UP001558713">
    <property type="component" value="Unassembled WGS sequence"/>
</dbReference>
<evidence type="ECO:0000313" key="3">
    <source>
        <dbReference type="Proteomes" id="UP001558713"/>
    </source>
</evidence>